<evidence type="ECO:0000256" key="2">
    <source>
        <dbReference type="SAM" id="SignalP"/>
    </source>
</evidence>
<dbReference type="EMBL" id="CP111028">
    <property type="protein sequence ID" value="WAR30219.1"/>
    <property type="molecule type" value="Genomic_DNA"/>
</dbReference>
<feature type="non-terminal residue" evidence="3">
    <location>
        <position position="82"/>
    </location>
</feature>
<evidence type="ECO:0000313" key="3">
    <source>
        <dbReference type="EMBL" id="WAR30219.1"/>
    </source>
</evidence>
<proteinExistence type="predicted"/>
<keyword evidence="2" id="KW-0732">Signal</keyword>
<protein>
    <recommendedName>
        <fullName evidence="5">Sushi domain-containing protein</fullName>
    </recommendedName>
</protein>
<keyword evidence="4" id="KW-1185">Reference proteome</keyword>
<evidence type="ECO:0000256" key="1">
    <source>
        <dbReference type="ARBA" id="ARBA00023157"/>
    </source>
</evidence>
<dbReference type="Proteomes" id="UP001164746">
    <property type="component" value="Chromosome 17"/>
</dbReference>
<keyword evidence="1" id="KW-1015">Disulfide bond</keyword>
<feature type="signal peptide" evidence="2">
    <location>
        <begin position="1"/>
        <end position="21"/>
    </location>
</feature>
<sequence>MSGKLLCVVVFFAGFFIVTNCEEKFGCKLPQEPLFGHFDFNERLKSYRLSCDENFQLQPGGLLNLDRFCRNGKWTGAVRDCV</sequence>
<dbReference type="InterPro" id="IPR035976">
    <property type="entry name" value="Sushi/SCR/CCP_sf"/>
</dbReference>
<feature type="chain" id="PRO_5046880448" description="Sushi domain-containing protein" evidence="2">
    <location>
        <begin position="22"/>
        <end position="82"/>
    </location>
</feature>
<evidence type="ECO:0008006" key="5">
    <source>
        <dbReference type="Google" id="ProtNLM"/>
    </source>
</evidence>
<dbReference type="SUPFAM" id="SSF57535">
    <property type="entry name" value="Complement control module/SCR domain"/>
    <property type="match status" value="1"/>
</dbReference>
<evidence type="ECO:0000313" key="4">
    <source>
        <dbReference type="Proteomes" id="UP001164746"/>
    </source>
</evidence>
<gene>
    <name evidence="3" type="ORF">MAR_032761</name>
</gene>
<reference evidence="3" key="1">
    <citation type="submission" date="2022-11" db="EMBL/GenBank/DDBJ databases">
        <title>Centuries of genome instability and evolution in soft-shell clam transmissible cancer (bioRxiv).</title>
        <authorList>
            <person name="Hart S.F.M."/>
            <person name="Yonemitsu M.A."/>
            <person name="Giersch R.M."/>
            <person name="Beal B.F."/>
            <person name="Arriagada G."/>
            <person name="Davis B.W."/>
            <person name="Ostrander E.A."/>
            <person name="Goff S.P."/>
            <person name="Metzger M.J."/>
        </authorList>
    </citation>
    <scope>NUCLEOTIDE SEQUENCE</scope>
    <source>
        <strain evidence="3">MELC-2E11</strain>
        <tissue evidence="3">Siphon/mantle</tissue>
    </source>
</reference>
<organism evidence="3 4">
    <name type="scientific">Mya arenaria</name>
    <name type="common">Soft-shell clam</name>
    <dbReference type="NCBI Taxonomy" id="6604"/>
    <lineage>
        <taxon>Eukaryota</taxon>
        <taxon>Metazoa</taxon>
        <taxon>Spiralia</taxon>
        <taxon>Lophotrochozoa</taxon>
        <taxon>Mollusca</taxon>
        <taxon>Bivalvia</taxon>
        <taxon>Autobranchia</taxon>
        <taxon>Heteroconchia</taxon>
        <taxon>Euheterodonta</taxon>
        <taxon>Imparidentia</taxon>
        <taxon>Neoheterodontei</taxon>
        <taxon>Myida</taxon>
        <taxon>Myoidea</taxon>
        <taxon>Myidae</taxon>
        <taxon>Mya</taxon>
    </lineage>
</organism>
<name>A0ABY7GA52_MYAAR</name>
<accession>A0ABY7GA52</accession>